<feature type="non-terminal residue" evidence="2">
    <location>
        <position position="47"/>
    </location>
</feature>
<proteinExistence type="predicted"/>
<gene>
    <name evidence="2" type="ORF">METZ01_LOCUS329122</name>
</gene>
<dbReference type="AlphaFoldDB" id="A0A382PUG7"/>
<organism evidence="2">
    <name type="scientific">marine metagenome</name>
    <dbReference type="NCBI Taxonomy" id="408172"/>
    <lineage>
        <taxon>unclassified sequences</taxon>
        <taxon>metagenomes</taxon>
        <taxon>ecological metagenomes</taxon>
    </lineage>
</organism>
<accession>A0A382PUG7</accession>
<protein>
    <submittedName>
        <fullName evidence="2">Uncharacterized protein</fullName>
    </submittedName>
</protein>
<feature type="non-terminal residue" evidence="2">
    <location>
        <position position="1"/>
    </location>
</feature>
<feature type="region of interest" description="Disordered" evidence="1">
    <location>
        <begin position="1"/>
        <end position="47"/>
    </location>
</feature>
<dbReference type="EMBL" id="UINC01109438">
    <property type="protein sequence ID" value="SVC76268.1"/>
    <property type="molecule type" value="Genomic_DNA"/>
</dbReference>
<evidence type="ECO:0000313" key="2">
    <source>
        <dbReference type="EMBL" id="SVC76268.1"/>
    </source>
</evidence>
<reference evidence="2" key="1">
    <citation type="submission" date="2018-05" db="EMBL/GenBank/DDBJ databases">
        <authorList>
            <person name="Lanie J.A."/>
            <person name="Ng W.-L."/>
            <person name="Kazmierczak K.M."/>
            <person name="Andrzejewski T.M."/>
            <person name="Davidsen T.M."/>
            <person name="Wayne K.J."/>
            <person name="Tettelin H."/>
            <person name="Glass J.I."/>
            <person name="Rusch D."/>
            <person name="Podicherti R."/>
            <person name="Tsui H.-C.T."/>
            <person name="Winkler M.E."/>
        </authorList>
    </citation>
    <scope>NUCLEOTIDE SEQUENCE</scope>
</reference>
<evidence type="ECO:0000256" key="1">
    <source>
        <dbReference type="SAM" id="MobiDB-lite"/>
    </source>
</evidence>
<sequence>VSKEVATSTNTPIPSLTLPPTPESTPTPLSDQVASGTKTLEFTDGVI</sequence>
<feature type="compositionally biased region" description="Low complexity" evidence="1">
    <location>
        <begin position="7"/>
        <end position="16"/>
    </location>
</feature>
<name>A0A382PUG7_9ZZZZ</name>